<dbReference type="PRINTS" id="PR00340">
    <property type="entry name" value="PIIGLNB"/>
</dbReference>
<dbReference type="SUPFAM" id="SSF54913">
    <property type="entry name" value="GlnB-like"/>
    <property type="match status" value="1"/>
</dbReference>
<gene>
    <name evidence="1" type="ORF">RH857_09005</name>
</gene>
<reference evidence="2" key="1">
    <citation type="submission" date="2023-07" db="EMBL/GenBank/DDBJ databases">
        <title>Description of three actinobacteria isolated from air of manufacturing shop in a pharmaceutical factory.</title>
        <authorList>
            <person name="Zhang D.-F."/>
        </authorList>
    </citation>
    <scope>NUCLEOTIDE SEQUENCE [LARGE SCALE GENOMIC DNA]</scope>
    <source>
        <strain evidence="2">CCTCC AB 207010</strain>
    </source>
</reference>
<dbReference type="Pfam" id="PF00543">
    <property type="entry name" value="P-II"/>
    <property type="match status" value="1"/>
</dbReference>
<dbReference type="EMBL" id="JAVKGT010000021">
    <property type="protein sequence ID" value="MDR5712266.1"/>
    <property type="molecule type" value="Genomic_DNA"/>
</dbReference>
<organism evidence="1 2">
    <name type="scientific">Nesterenkonia flava</name>
    <dbReference type="NCBI Taxonomy" id="469799"/>
    <lineage>
        <taxon>Bacteria</taxon>
        <taxon>Bacillati</taxon>
        <taxon>Actinomycetota</taxon>
        <taxon>Actinomycetes</taxon>
        <taxon>Micrococcales</taxon>
        <taxon>Micrococcaceae</taxon>
        <taxon>Nesterenkonia</taxon>
    </lineage>
</organism>
<dbReference type="InterPro" id="IPR011322">
    <property type="entry name" value="N-reg_PII-like_a/b"/>
</dbReference>
<dbReference type="RefSeq" id="WP_310537647.1">
    <property type="nucleotide sequence ID" value="NZ_BAAAOC010000086.1"/>
</dbReference>
<dbReference type="Gene3D" id="3.30.70.120">
    <property type="match status" value="1"/>
</dbReference>
<dbReference type="PANTHER" id="PTHR30115:SF11">
    <property type="entry name" value="NITROGEN REGULATORY PROTEIN P-II HOMOLOG"/>
    <property type="match status" value="1"/>
</dbReference>
<dbReference type="InterPro" id="IPR002187">
    <property type="entry name" value="N-reg_PII"/>
</dbReference>
<accession>A0ABU1FUC3</accession>
<evidence type="ECO:0000313" key="1">
    <source>
        <dbReference type="EMBL" id="MDR5712266.1"/>
    </source>
</evidence>
<comment type="caution">
    <text evidence="1">The sequence shown here is derived from an EMBL/GenBank/DDBJ whole genome shotgun (WGS) entry which is preliminary data.</text>
</comment>
<dbReference type="PANTHER" id="PTHR30115">
    <property type="entry name" value="NITROGEN REGULATORY PROTEIN P-II"/>
    <property type="match status" value="1"/>
</dbReference>
<dbReference type="Proteomes" id="UP001260872">
    <property type="component" value="Unassembled WGS sequence"/>
</dbReference>
<evidence type="ECO:0000313" key="2">
    <source>
        <dbReference type="Proteomes" id="UP001260872"/>
    </source>
</evidence>
<keyword evidence="2" id="KW-1185">Reference proteome</keyword>
<dbReference type="InterPro" id="IPR015867">
    <property type="entry name" value="N-reg_PII/ATP_PRibTrfase_C"/>
</dbReference>
<dbReference type="SMART" id="SM00938">
    <property type="entry name" value="P-II"/>
    <property type="match status" value="1"/>
</dbReference>
<protein>
    <submittedName>
        <fullName evidence="1">P-II family nitrogen regulator</fullName>
    </submittedName>
</protein>
<sequence length="112" mass="12063">MKLITAIIQRKKLDAVTEALAAKGVGGLTVSDVLGYGNQKGRREIFRGKEFNVDFIPKTRIDVIISAEDAEDIIETIAVAARTGEIGDGKIWSTPLSGVVRVRTGEHGEEAI</sequence>
<proteinExistence type="predicted"/>
<dbReference type="PROSITE" id="PS51343">
    <property type="entry name" value="PII_GLNB_DOM"/>
    <property type="match status" value="1"/>
</dbReference>
<name>A0ABU1FUC3_9MICC</name>